<dbReference type="AlphaFoldDB" id="X1KF12"/>
<protein>
    <recommendedName>
        <fullName evidence="2">Tyr recombinase domain-containing protein</fullName>
    </recommendedName>
</protein>
<name>X1KF12_9ZZZZ</name>
<accession>X1KF12</accession>
<organism evidence="1">
    <name type="scientific">marine sediment metagenome</name>
    <dbReference type="NCBI Taxonomy" id="412755"/>
    <lineage>
        <taxon>unclassified sequences</taxon>
        <taxon>metagenomes</taxon>
        <taxon>ecological metagenomes</taxon>
    </lineage>
</organism>
<gene>
    <name evidence="1" type="ORF">S06H3_00267</name>
</gene>
<evidence type="ECO:0008006" key="2">
    <source>
        <dbReference type="Google" id="ProtNLM"/>
    </source>
</evidence>
<sequence>MPYQYKRELLSDDEVNELTNACETFREKFVIWTLLDTGLR</sequence>
<comment type="caution">
    <text evidence="1">The sequence shown here is derived from an EMBL/GenBank/DDBJ whole genome shotgun (WGS) entry which is preliminary data.</text>
</comment>
<dbReference type="EMBL" id="BARV01000042">
    <property type="protein sequence ID" value="GAH92225.1"/>
    <property type="molecule type" value="Genomic_DNA"/>
</dbReference>
<proteinExistence type="predicted"/>
<feature type="non-terminal residue" evidence="1">
    <location>
        <position position="40"/>
    </location>
</feature>
<reference evidence="1" key="1">
    <citation type="journal article" date="2014" name="Front. Microbiol.">
        <title>High frequency of phylogenetically diverse reductive dehalogenase-homologous genes in deep subseafloor sedimentary metagenomes.</title>
        <authorList>
            <person name="Kawai M."/>
            <person name="Futagami T."/>
            <person name="Toyoda A."/>
            <person name="Takaki Y."/>
            <person name="Nishi S."/>
            <person name="Hori S."/>
            <person name="Arai W."/>
            <person name="Tsubouchi T."/>
            <person name="Morono Y."/>
            <person name="Uchiyama I."/>
            <person name="Ito T."/>
            <person name="Fujiyama A."/>
            <person name="Inagaki F."/>
            <person name="Takami H."/>
        </authorList>
    </citation>
    <scope>NUCLEOTIDE SEQUENCE</scope>
    <source>
        <strain evidence="1">Expedition CK06-06</strain>
    </source>
</reference>
<evidence type="ECO:0000313" key="1">
    <source>
        <dbReference type="EMBL" id="GAH92225.1"/>
    </source>
</evidence>